<protein>
    <submittedName>
        <fullName evidence="1">Uncharacterized protein</fullName>
    </submittedName>
</protein>
<name>A0A318I755_BURPY</name>
<dbReference type="EMBL" id="QJJY01000023">
    <property type="protein sequence ID" value="PXX26567.1"/>
    <property type="molecule type" value="Genomic_DNA"/>
</dbReference>
<proteinExistence type="predicted"/>
<organism evidence="1 2">
    <name type="scientific">Burkholderia pyrrocinia</name>
    <name type="common">Pseudomonas pyrrocinia</name>
    <dbReference type="NCBI Taxonomy" id="60550"/>
    <lineage>
        <taxon>Bacteria</taxon>
        <taxon>Pseudomonadati</taxon>
        <taxon>Pseudomonadota</taxon>
        <taxon>Betaproteobacteria</taxon>
        <taxon>Burkholderiales</taxon>
        <taxon>Burkholderiaceae</taxon>
        <taxon>Burkholderia</taxon>
        <taxon>Burkholderia cepacia complex</taxon>
    </lineage>
</organism>
<comment type="caution">
    <text evidence="1">The sequence shown here is derived from an EMBL/GenBank/DDBJ whole genome shotgun (WGS) entry which is preliminary data.</text>
</comment>
<accession>A0A318I755</accession>
<sequence>MPAGISPSIAPVEVDVAFGRLPNRYTRTSPATP</sequence>
<evidence type="ECO:0000313" key="1">
    <source>
        <dbReference type="EMBL" id="PXX26567.1"/>
    </source>
</evidence>
<dbReference type="AlphaFoldDB" id="A0A318I755"/>
<gene>
    <name evidence="1" type="ORF">NA66_102336</name>
</gene>
<reference evidence="1 2" key="1">
    <citation type="submission" date="2018-05" db="EMBL/GenBank/DDBJ databases">
        <title>Comparative genomics of bacterial root endophytes of switchgrass collected from native prairies over two seasons.</title>
        <authorList>
            <person name="Tang Y."/>
        </authorList>
    </citation>
    <scope>NUCLEOTIDE SEQUENCE [LARGE SCALE GENOMIC DNA]</scope>
    <source>
        <strain evidence="1 2">NFIX32</strain>
    </source>
</reference>
<evidence type="ECO:0000313" key="2">
    <source>
        <dbReference type="Proteomes" id="UP000247755"/>
    </source>
</evidence>
<dbReference type="Proteomes" id="UP000247755">
    <property type="component" value="Unassembled WGS sequence"/>
</dbReference>